<protein>
    <submittedName>
        <fullName evidence="1">Uncharacterized protein</fullName>
    </submittedName>
</protein>
<reference evidence="1 2" key="1">
    <citation type="submission" date="2020-02" db="EMBL/GenBank/DDBJ databases">
        <authorList>
            <person name="Ferguson B K."/>
        </authorList>
    </citation>
    <scope>NUCLEOTIDE SEQUENCE [LARGE SCALE GENOMIC DNA]</scope>
</reference>
<evidence type="ECO:0000313" key="1">
    <source>
        <dbReference type="EMBL" id="CAB0002611.1"/>
    </source>
</evidence>
<proteinExistence type="predicted"/>
<name>A0A6H5GKV8_9HEMI</name>
<dbReference type="Proteomes" id="UP000479000">
    <property type="component" value="Unassembled WGS sequence"/>
</dbReference>
<gene>
    <name evidence="1" type="ORF">NTEN_LOCUS8398</name>
</gene>
<organism evidence="1 2">
    <name type="scientific">Nesidiocoris tenuis</name>
    <dbReference type="NCBI Taxonomy" id="355587"/>
    <lineage>
        <taxon>Eukaryota</taxon>
        <taxon>Metazoa</taxon>
        <taxon>Ecdysozoa</taxon>
        <taxon>Arthropoda</taxon>
        <taxon>Hexapoda</taxon>
        <taxon>Insecta</taxon>
        <taxon>Pterygota</taxon>
        <taxon>Neoptera</taxon>
        <taxon>Paraneoptera</taxon>
        <taxon>Hemiptera</taxon>
        <taxon>Heteroptera</taxon>
        <taxon>Panheteroptera</taxon>
        <taxon>Cimicomorpha</taxon>
        <taxon>Miridae</taxon>
        <taxon>Dicyphina</taxon>
        <taxon>Nesidiocoris</taxon>
    </lineage>
</organism>
<evidence type="ECO:0000313" key="2">
    <source>
        <dbReference type="Proteomes" id="UP000479000"/>
    </source>
</evidence>
<accession>A0A6H5GKV8</accession>
<dbReference type="EMBL" id="CADCXU010012726">
    <property type="protein sequence ID" value="CAB0002611.1"/>
    <property type="molecule type" value="Genomic_DNA"/>
</dbReference>
<sequence>MVVHVLQEGVLFRSTSSSWMGEEIESPPPSGAAWHRRVKLKDFHSIGSTLPGPKARSAG</sequence>
<dbReference type="AlphaFoldDB" id="A0A6H5GKV8"/>
<feature type="non-terminal residue" evidence="1">
    <location>
        <position position="59"/>
    </location>
</feature>
<keyword evidence="2" id="KW-1185">Reference proteome</keyword>